<keyword evidence="2" id="KW-1185">Reference proteome</keyword>
<sequence>MSILNNLRKIDLKLIAEELGETVPDNAKNFEIKKLIENSDAFQTVQEFVRGIVKSIVEDRMTKAANNKLVFGGPHTSMAERCGN</sequence>
<proteinExistence type="predicted"/>
<reference evidence="1" key="1">
    <citation type="submission" date="2020-07" db="EMBL/GenBank/DDBJ databases">
        <title>Multicomponent nature underlies the extraordinary mechanical properties of spider dragline silk.</title>
        <authorList>
            <person name="Kono N."/>
            <person name="Nakamura H."/>
            <person name="Mori M."/>
            <person name="Yoshida Y."/>
            <person name="Ohtoshi R."/>
            <person name="Malay A.D."/>
            <person name="Moran D.A.P."/>
            <person name="Tomita M."/>
            <person name="Numata K."/>
            <person name="Arakawa K."/>
        </authorList>
    </citation>
    <scope>NUCLEOTIDE SEQUENCE</scope>
</reference>
<evidence type="ECO:0000313" key="2">
    <source>
        <dbReference type="Proteomes" id="UP000887116"/>
    </source>
</evidence>
<name>A0A8X6KLC8_TRICU</name>
<dbReference type="EMBL" id="BMAO01011846">
    <property type="protein sequence ID" value="GFQ77151.1"/>
    <property type="molecule type" value="Genomic_DNA"/>
</dbReference>
<comment type="caution">
    <text evidence="1">The sequence shown here is derived from an EMBL/GenBank/DDBJ whole genome shotgun (WGS) entry which is preliminary data.</text>
</comment>
<organism evidence="1 2">
    <name type="scientific">Trichonephila clavata</name>
    <name type="common">Joro spider</name>
    <name type="synonym">Nephila clavata</name>
    <dbReference type="NCBI Taxonomy" id="2740835"/>
    <lineage>
        <taxon>Eukaryota</taxon>
        <taxon>Metazoa</taxon>
        <taxon>Ecdysozoa</taxon>
        <taxon>Arthropoda</taxon>
        <taxon>Chelicerata</taxon>
        <taxon>Arachnida</taxon>
        <taxon>Araneae</taxon>
        <taxon>Araneomorphae</taxon>
        <taxon>Entelegynae</taxon>
        <taxon>Araneoidea</taxon>
        <taxon>Nephilidae</taxon>
        <taxon>Trichonephila</taxon>
    </lineage>
</organism>
<accession>A0A8X6KLC8</accession>
<protein>
    <submittedName>
        <fullName evidence="1">Uncharacterized protein</fullName>
    </submittedName>
</protein>
<dbReference type="OrthoDB" id="6434131at2759"/>
<evidence type="ECO:0000313" key="1">
    <source>
        <dbReference type="EMBL" id="GFQ77151.1"/>
    </source>
</evidence>
<dbReference type="AlphaFoldDB" id="A0A8X6KLC8"/>
<gene>
    <name evidence="1" type="primary">AVEN_7825_1</name>
    <name evidence="1" type="ORF">TNCT_186391</name>
</gene>
<dbReference type="Proteomes" id="UP000887116">
    <property type="component" value="Unassembled WGS sequence"/>
</dbReference>